<evidence type="ECO:0000259" key="1">
    <source>
        <dbReference type="Pfam" id="PF01048"/>
    </source>
</evidence>
<dbReference type="InterPro" id="IPR000845">
    <property type="entry name" value="Nucleoside_phosphorylase_d"/>
</dbReference>
<protein>
    <recommendedName>
        <fullName evidence="1">Nucleoside phosphorylase domain-containing protein</fullName>
    </recommendedName>
</protein>
<dbReference type="STRING" id="1539051.AL01_00670"/>
<gene>
    <name evidence="2" type="ORF">AL01_00670</name>
</gene>
<dbReference type="EMBL" id="JATM01000001">
    <property type="protein sequence ID" value="OOL19537.1"/>
    <property type="molecule type" value="Genomic_DNA"/>
</dbReference>
<dbReference type="InterPro" id="IPR035994">
    <property type="entry name" value="Nucleoside_phosphorylase_sf"/>
</dbReference>
<evidence type="ECO:0000313" key="2">
    <source>
        <dbReference type="EMBL" id="OOL19537.1"/>
    </source>
</evidence>
<comment type="caution">
    <text evidence="2">The sequence shown here is derived from an EMBL/GenBank/DDBJ whole genome shotgun (WGS) entry which is preliminary data.</text>
</comment>
<dbReference type="GO" id="GO:0009116">
    <property type="term" value="P:nucleoside metabolic process"/>
    <property type="evidence" value="ECO:0007669"/>
    <property type="project" value="InterPro"/>
</dbReference>
<accession>A0A1S8GR56</accession>
<dbReference type="Gene3D" id="3.40.50.1580">
    <property type="entry name" value="Nucleoside phosphorylase domain"/>
    <property type="match status" value="1"/>
</dbReference>
<sequence length="212" mass="22135">MLGILVGLKQEARLARQFFPEAKIALSHACEVGARRALLSLREAGVTELLSFGCSGALDAALPPGSVQVAEYVQVDGENYRADPALSARFGAAQAAVREGILHSPVMIGTATEKAALFSRTGCHAVDMESGLVARSGLPFAVVRVICDEAGRDLPPAAVEGLKEGRVHVPALLGSILRHPFQIGALIGLGRDAARAHKAMAQFLRGLPVAQG</sequence>
<dbReference type="AlphaFoldDB" id="A0A1S8GR56"/>
<reference evidence="2 3" key="1">
    <citation type="journal article" date="2016" name="PLoS ONE">
        <title>Whole-Genome Sequence Analysis of Bombella intestini LMG 28161T, a Novel Acetic Acid Bacterium Isolated from the Crop of a Red-Tailed Bumble Bee, Bombus lapidarius.</title>
        <authorList>
            <person name="Li L."/>
            <person name="Illeghems K."/>
            <person name="Van Kerrebroeck S."/>
            <person name="Borremans W."/>
            <person name="Cleenwerck I."/>
            <person name="Smagghe G."/>
            <person name="De Vuyst L."/>
            <person name="Vandamme P."/>
        </authorList>
    </citation>
    <scope>NUCLEOTIDE SEQUENCE [LARGE SCALE GENOMIC DNA]</scope>
    <source>
        <strain evidence="2 3">R-52487</strain>
    </source>
</reference>
<evidence type="ECO:0000313" key="3">
    <source>
        <dbReference type="Proteomes" id="UP000200980"/>
    </source>
</evidence>
<dbReference type="SUPFAM" id="SSF53167">
    <property type="entry name" value="Purine and uridine phosphorylases"/>
    <property type="match status" value="1"/>
</dbReference>
<feature type="domain" description="Nucleoside phosphorylase" evidence="1">
    <location>
        <begin position="36"/>
        <end position="152"/>
    </location>
</feature>
<proteinExistence type="predicted"/>
<dbReference type="GO" id="GO:0003824">
    <property type="term" value="F:catalytic activity"/>
    <property type="evidence" value="ECO:0007669"/>
    <property type="project" value="InterPro"/>
</dbReference>
<dbReference type="Pfam" id="PF01048">
    <property type="entry name" value="PNP_UDP_1"/>
    <property type="match status" value="1"/>
</dbReference>
<dbReference type="OrthoDB" id="7357315at2"/>
<keyword evidence="3" id="KW-1185">Reference proteome</keyword>
<name>A0A1S8GR56_9PROT</name>
<organism evidence="2 3">
    <name type="scientific">Bombella intestini</name>
    <dbReference type="NCBI Taxonomy" id="1539051"/>
    <lineage>
        <taxon>Bacteria</taxon>
        <taxon>Pseudomonadati</taxon>
        <taxon>Pseudomonadota</taxon>
        <taxon>Alphaproteobacteria</taxon>
        <taxon>Acetobacterales</taxon>
        <taxon>Acetobacteraceae</taxon>
        <taxon>Bombella</taxon>
    </lineage>
</organism>
<dbReference type="Proteomes" id="UP000200980">
    <property type="component" value="Unassembled WGS sequence"/>
</dbReference>
<dbReference type="RefSeq" id="WP_077395347.1">
    <property type="nucleotide sequence ID" value="NZ_JATM01000001.1"/>
</dbReference>